<evidence type="ECO:0000256" key="5">
    <source>
        <dbReference type="ARBA" id="ARBA00004240"/>
    </source>
</evidence>
<dbReference type="GO" id="GO:0005509">
    <property type="term" value="F:calcium ion binding"/>
    <property type="evidence" value="ECO:0007669"/>
    <property type="project" value="InterPro"/>
</dbReference>
<keyword evidence="11" id="KW-0479">Metal-binding</keyword>
<evidence type="ECO:0000256" key="21">
    <source>
        <dbReference type="ARBA" id="ARBA00023224"/>
    </source>
</evidence>
<keyword evidence="18 25" id="KW-0442">Lipid degradation</keyword>
<dbReference type="InterPro" id="IPR018247">
    <property type="entry name" value="EF_Hand_1_Ca_BS"/>
</dbReference>
<evidence type="ECO:0000256" key="13">
    <source>
        <dbReference type="ARBA" id="ARBA00022759"/>
    </source>
</evidence>
<dbReference type="GO" id="GO:0006402">
    <property type="term" value="P:mRNA catabolic process"/>
    <property type="evidence" value="ECO:0007669"/>
    <property type="project" value="InterPro"/>
</dbReference>
<dbReference type="InterPro" id="IPR000909">
    <property type="entry name" value="PLipase_C_PInositol-sp_X_dom"/>
</dbReference>
<comment type="similarity">
    <text evidence="8">Belongs to the endoribonuclease YbeY family.</text>
</comment>
<accession>A0A662YVB8</accession>
<dbReference type="Gene3D" id="3.20.20.190">
    <property type="entry name" value="Phosphatidylinositol (PI) phosphodiesterase"/>
    <property type="match status" value="1"/>
</dbReference>
<dbReference type="PANTHER" id="PTHR10336">
    <property type="entry name" value="PHOSPHOINOSITIDE-SPECIFIC PHOSPHOLIPASE C FAMILY PROTEIN"/>
    <property type="match status" value="1"/>
</dbReference>
<dbReference type="GO" id="GO:0004435">
    <property type="term" value="F:phosphatidylinositol-4,5-bisphosphate phospholipase C activity"/>
    <property type="evidence" value="ECO:0007669"/>
    <property type="project" value="UniProtKB-EC"/>
</dbReference>
<evidence type="ECO:0000256" key="14">
    <source>
        <dbReference type="ARBA" id="ARBA00022801"/>
    </source>
</evidence>
<evidence type="ECO:0000256" key="22">
    <source>
        <dbReference type="ARBA" id="ARBA00023242"/>
    </source>
</evidence>
<dbReference type="SMART" id="SM00054">
    <property type="entry name" value="EFh"/>
    <property type="match status" value="1"/>
</dbReference>
<feature type="compositionally biased region" description="Acidic residues" evidence="26">
    <location>
        <begin position="801"/>
        <end position="812"/>
    </location>
</feature>
<dbReference type="SUPFAM" id="SSF50729">
    <property type="entry name" value="PH domain-like"/>
    <property type="match status" value="1"/>
</dbReference>
<dbReference type="PROSITE" id="PS50003">
    <property type="entry name" value="PH_DOMAIN"/>
    <property type="match status" value="1"/>
</dbReference>
<protein>
    <recommendedName>
        <fullName evidence="25">Phosphoinositide phospholipase C</fullName>
        <ecNumber evidence="25">3.1.4.11</ecNumber>
    </recommendedName>
</protein>
<evidence type="ECO:0000256" key="7">
    <source>
        <dbReference type="ARBA" id="ARBA00006385"/>
    </source>
</evidence>
<proteinExistence type="inferred from homology"/>
<evidence type="ECO:0000256" key="10">
    <source>
        <dbReference type="ARBA" id="ARBA00022722"/>
    </source>
</evidence>
<evidence type="ECO:0000256" key="8">
    <source>
        <dbReference type="ARBA" id="ARBA00010875"/>
    </source>
</evidence>
<keyword evidence="12" id="KW-0677">Repeat</keyword>
<evidence type="ECO:0000256" key="3">
    <source>
        <dbReference type="ARBA" id="ARBA00004123"/>
    </source>
</evidence>
<evidence type="ECO:0000256" key="9">
    <source>
        <dbReference type="ARBA" id="ARBA00022490"/>
    </source>
</evidence>
<evidence type="ECO:0000256" key="12">
    <source>
        <dbReference type="ARBA" id="ARBA00022737"/>
    </source>
</evidence>
<evidence type="ECO:0000259" key="28">
    <source>
        <dbReference type="PROSITE" id="PS50008"/>
    </source>
</evidence>
<dbReference type="InterPro" id="IPR023091">
    <property type="entry name" value="MetalPrtase_cat_dom_sf_prd"/>
</dbReference>
<evidence type="ECO:0000256" key="15">
    <source>
        <dbReference type="ARBA" id="ARBA00022824"/>
    </source>
</evidence>
<evidence type="ECO:0000256" key="26">
    <source>
        <dbReference type="SAM" id="MobiDB-lite"/>
    </source>
</evidence>
<dbReference type="PANTHER" id="PTHR10336:SF31">
    <property type="entry name" value="1-PHOSPHATIDYLINOSITOL 4,5-BISPHOSPHATE PHOSPHODIESTERASE DELTA-4"/>
    <property type="match status" value="1"/>
</dbReference>
<dbReference type="Pfam" id="PF00169">
    <property type="entry name" value="PH"/>
    <property type="match status" value="1"/>
</dbReference>
<dbReference type="GO" id="GO:0005886">
    <property type="term" value="C:plasma membrane"/>
    <property type="evidence" value="ECO:0007669"/>
    <property type="project" value="TreeGrafter"/>
</dbReference>
<dbReference type="InterPro" id="IPR001849">
    <property type="entry name" value="PH_domain"/>
</dbReference>
<evidence type="ECO:0000256" key="23">
    <source>
        <dbReference type="ARBA" id="ARBA00023674"/>
    </source>
</evidence>
<dbReference type="PROSITE" id="PS50007">
    <property type="entry name" value="PIPLC_X_DOMAIN"/>
    <property type="match status" value="1"/>
</dbReference>
<dbReference type="Proteomes" id="UP000289886">
    <property type="component" value="Unassembled WGS sequence"/>
</dbReference>
<dbReference type="SUPFAM" id="SSF48371">
    <property type="entry name" value="ARM repeat"/>
    <property type="match status" value="1"/>
</dbReference>
<feature type="region of interest" description="Disordered" evidence="26">
    <location>
        <begin position="789"/>
        <end position="830"/>
    </location>
</feature>
<dbReference type="SUPFAM" id="SSF51695">
    <property type="entry name" value="PLC-like phosphodiesterases"/>
    <property type="match status" value="1"/>
</dbReference>
<comment type="catalytic activity">
    <reaction evidence="23">
        <text>a 1,2-diacyl-sn-glycero-3-phospho-(1D-myo-inositol-4,5-bisphosphate) + H2O = 1D-myo-inositol 1,4,5-trisphosphate + a 1,2-diacyl-sn-glycerol + H(+)</text>
        <dbReference type="Rhea" id="RHEA:33179"/>
        <dbReference type="ChEBI" id="CHEBI:15377"/>
        <dbReference type="ChEBI" id="CHEBI:15378"/>
        <dbReference type="ChEBI" id="CHEBI:17815"/>
        <dbReference type="ChEBI" id="CHEBI:58456"/>
        <dbReference type="ChEBI" id="CHEBI:203600"/>
        <dbReference type="EC" id="3.1.4.11"/>
    </reaction>
    <physiologicalReaction direction="left-to-right" evidence="23">
        <dbReference type="Rhea" id="RHEA:33180"/>
    </physiologicalReaction>
</comment>
<dbReference type="InterPro" id="IPR002036">
    <property type="entry name" value="YbeY"/>
</dbReference>
<keyword evidence="19 25" id="KW-0443">Lipid metabolism</keyword>
<evidence type="ECO:0000259" key="29">
    <source>
        <dbReference type="PROSITE" id="PS50222"/>
    </source>
</evidence>
<evidence type="ECO:0000256" key="6">
    <source>
        <dbReference type="ARBA" id="ARBA00004370"/>
    </source>
</evidence>
<dbReference type="GO" id="GO:0004519">
    <property type="term" value="F:endonuclease activity"/>
    <property type="evidence" value="ECO:0007669"/>
    <property type="project" value="UniProtKB-KW"/>
</dbReference>
<evidence type="ECO:0000256" key="20">
    <source>
        <dbReference type="ARBA" id="ARBA00023136"/>
    </source>
</evidence>
<feature type="domain" description="EF-hand" evidence="29">
    <location>
        <begin position="603"/>
        <end position="638"/>
    </location>
</feature>
<evidence type="ECO:0000256" key="16">
    <source>
        <dbReference type="ARBA" id="ARBA00022833"/>
    </source>
</evidence>
<dbReference type="GO" id="GO:0035556">
    <property type="term" value="P:intracellular signal transduction"/>
    <property type="evidence" value="ECO:0007669"/>
    <property type="project" value="InterPro"/>
</dbReference>
<dbReference type="PRINTS" id="PR00390">
    <property type="entry name" value="PHPHLIPASEC"/>
</dbReference>
<sequence>MSVVLRNLQRAVPLRRARLRKDVETLRHILGIDRFDLGLICVDNRRIQYINKTYRQNDSPTDVLSFPFYEDLKAGVLPSPLHQDDCNLGDIFLGVEYIHRHCEEQEVDDFHSILAGQRVELPFKGHLLFGADMKKVCKTTHEARQALRTSIPSAKPSRRSGFRAQCFSVPFVMTISTRRRNTKNLMLEPTKQQQWRLECDKTGGGTPPWYTLVSEERVTEVVETSCVLHLQVEIVNIYPSINPPTLTAHQSNRVCNALALLQCVASHPETRSAFLAAHIPLFLYPFLHTVSKTRPFEYLRLTSLGVIGALVKTDEQEVINFLLTTEIIPLCLRIMESGSELSKTVATFILQKILLDDTGLAYICQTYERFSHVAMILYLLTPFRDNGHLTVQQKRFNKKLSSARMVIERAFGLRRLKGLHMHDIQNMSTAVTACCVLHNICLETLEDLEFEGAVDDNVPEGIQGDENLQSMLLGTVMRKIKSRTWKKQRYFKLQEDCMTIWYKSKKTGNSHSTFSVFVLILYSFCTLHAVSVGDVEAVREGHQSEVLQSIAEEFPPDRCFTLVFRGRRGNLDLVADSPEEAKTWIQGMRKLIENLENMGQREKLDQWICDWFKKADKNNDGRMNFKEVRDLLKMMNVDMNEHHALHLFQVSHNDGQGSSQTCPSLSALLPRALKRGCRCVEVDCWDGPSGEPIVYHGHTLTSKIFFKDVILVLSNYAFKVSEYPVILSIENHCSVEQQRVMAHHLNSILGDMLLKTTVDGKIPSRLPSPEELKGKVLVKGKKIGSLEECVNGPGEEHVGEVSDEDEAADIDDDSTRRKAKKPSQQLSKELSDCVVYCKSVHFSSFKHARTHSKLYEISSFTESKARKHIKESGESLPG</sequence>
<dbReference type="PROSITE" id="PS50222">
    <property type="entry name" value="EF_HAND_2"/>
    <property type="match status" value="1"/>
</dbReference>
<dbReference type="PROSITE" id="PS50008">
    <property type="entry name" value="PIPLC_Y_DOMAIN"/>
    <property type="match status" value="1"/>
</dbReference>
<keyword evidence="14 25" id="KW-0378">Hydrolase</keyword>
<dbReference type="InterPro" id="IPR007216">
    <property type="entry name" value="CNOT9"/>
</dbReference>
<dbReference type="GO" id="GO:0006364">
    <property type="term" value="P:rRNA processing"/>
    <property type="evidence" value="ECO:0007669"/>
    <property type="project" value="InterPro"/>
</dbReference>
<comment type="similarity">
    <text evidence="7">Belongs to the CNOT9 family.</text>
</comment>
<dbReference type="Pfam" id="PF00388">
    <property type="entry name" value="PI-PLC-X"/>
    <property type="match status" value="1"/>
</dbReference>
<organism evidence="30 31">
    <name type="scientific">Acipenser ruthenus</name>
    <name type="common">Sterlet sturgeon</name>
    <dbReference type="NCBI Taxonomy" id="7906"/>
    <lineage>
        <taxon>Eukaryota</taxon>
        <taxon>Metazoa</taxon>
        <taxon>Chordata</taxon>
        <taxon>Craniata</taxon>
        <taxon>Vertebrata</taxon>
        <taxon>Euteleostomi</taxon>
        <taxon>Actinopterygii</taxon>
        <taxon>Chondrostei</taxon>
        <taxon>Acipenseriformes</taxon>
        <taxon>Acipenseridae</taxon>
        <taxon>Acipenser</taxon>
    </lineage>
</organism>
<comment type="caution">
    <text evidence="30">The sequence shown here is derived from an EMBL/GenBank/DDBJ whole genome shotgun (WGS) entry which is preliminary data.</text>
</comment>
<comment type="subcellular location">
    <subcellularLocation>
        <location evidence="4">Cytoplasm</location>
        <location evidence="4">P-body</location>
    </subcellularLocation>
    <subcellularLocation>
        <location evidence="5">Endoplasmic reticulum</location>
    </subcellularLocation>
    <subcellularLocation>
        <location evidence="6">Membrane</location>
    </subcellularLocation>
    <subcellularLocation>
        <location evidence="3">Nucleus</location>
    </subcellularLocation>
</comment>
<dbReference type="SUPFAM" id="SSF47473">
    <property type="entry name" value="EF-hand"/>
    <property type="match status" value="1"/>
</dbReference>
<dbReference type="EMBL" id="SCEB01000368">
    <property type="protein sequence ID" value="RXM99478.1"/>
    <property type="molecule type" value="Genomic_DNA"/>
</dbReference>
<keyword evidence="31" id="KW-1185">Reference proteome</keyword>
<dbReference type="Pfam" id="PF04078">
    <property type="entry name" value="Rcd1"/>
    <property type="match status" value="1"/>
</dbReference>
<dbReference type="GO" id="GO:0120548">
    <property type="term" value="F:phosphatidylinositol phospholipase C activity"/>
    <property type="evidence" value="ECO:0007669"/>
    <property type="project" value="RHEA"/>
</dbReference>
<dbReference type="GO" id="GO:0000932">
    <property type="term" value="C:P-body"/>
    <property type="evidence" value="ECO:0007669"/>
    <property type="project" value="UniProtKB-SubCell"/>
</dbReference>
<dbReference type="FunFam" id="2.30.29.30:FF:000088">
    <property type="entry name" value="Phosphoinositide phospholipase C"/>
    <property type="match status" value="1"/>
</dbReference>
<dbReference type="SMART" id="SM00148">
    <property type="entry name" value="PLCXc"/>
    <property type="match status" value="1"/>
</dbReference>
<keyword evidence="21" id="KW-0807">Transducer</keyword>
<evidence type="ECO:0000259" key="27">
    <source>
        <dbReference type="PROSITE" id="PS50003"/>
    </source>
</evidence>
<dbReference type="Pfam" id="PF14788">
    <property type="entry name" value="EF-hand_10"/>
    <property type="match status" value="1"/>
</dbReference>
<keyword evidence="10" id="KW-0540">Nuclease</keyword>
<comment type="cofactor">
    <cofactor evidence="2">
        <name>Zn(2+)</name>
        <dbReference type="ChEBI" id="CHEBI:29105"/>
    </cofactor>
</comment>
<keyword evidence="13" id="KW-0255">Endonuclease</keyword>
<dbReference type="InterPro" id="IPR039504">
    <property type="entry name" value="PLC-delta3_EF-hand"/>
</dbReference>
<keyword evidence="22" id="KW-0539">Nucleus</keyword>
<feature type="domain" description="PI-PLC Y-box" evidence="28">
    <location>
        <begin position="830"/>
        <end position="876"/>
    </location>
</feature>
<dbReference type="NCBIfam" id="TIGR00043">
    <property type="entry name" value="rRNA maturation RNase YbeY"/>
    <property type="match status" value="1"/>
</dbReference>
<evidence type="ECO:0000313" key="31">
    <source>
        <dbReference type="Proteomes" id="UP000289886"/>
    </source>
</evidence>
<dbReference type="GO" id="GO:0005783">
    <property type="term" value="C:endoplasmic reticulum"/>
    <property type="evidence" value="ECO:0007669"/>
    <property type="project" value="UniProtKB-SubCell"/>
</dbReference>
<dbReference type="InterPro" id="IPR017946">
    <property type="entry name" value="PLC-like_Pdiesterase_TIM-brl"/>
</dbReference>
<dbReference type="Pfam" id="PF02130">
    <property type="entry name" value="YbeY"/>
    <property type="match status" value="1"/>
</dbReference>
<keyword evidence="17" id="KW-0106">Calcium</keyword>
<dbReference type="AlphaFoldDB" id="A0A662YVB8"/>
<dbReference type="GO" id="GO:0030014">
    <property type="term" value="C:CCR4-NOT complex"/>
    <property type="evidence" value="ECO:0007669"/>
    <property type="project" value="InterPro"/>
</dbReference>
<dbReference type="PROSITE" id="PS00018">
    <property type="entry name" value="EF_HAND_1"/>
    <property type="match status" value="1"/>
</dbReference>
<evidence type="ECO:0000256" key="11">
    <source>
        <dbReference type="ARBA" id="ARBA00022723"/>
    </source>
</evidence>
<feature type="domain" description="PH" evidence="27">
    <location>
        <begin position="469"/>
        <end position="593"/>
    </location>
</feature>
<comment type="catalytic activity">
    <reaction evidence="24">
        <text>a 1,2-diacyl-sn-glycero-3-phospho-(1D-myo-inositol) + H2O = 1D-myo-inositol 1-phosphate + a 1,2-diacyl-sn-glycerol + H(+)</text>
        <dbReference type="Rhea" id="RHEA:43484"/>
        <dbReference type="ChEBI" id="CHEBI:15377"/>
        <dbReference type="ChEBI" id="CHEBI:15378"/>
        <dbReference type="ChEBI" id="CHEBI:17815"/>
        <dbReference type="ChEBI" id="CHEBI:57880"/>
        <dbReference type="ChEBI" id="CHEBI:58433"/>
    </reaction>
    <physiologicalReaction direction="left-to-right" evidence="24">
        <dbReference type="Rhea" id="RHEA:43485"/>
    </physiologicalReaction>
</comment>
<keyword evidence="9" id="KW-0963">Cytoplasm</keyword>
<dbReference type="InterPro" id="IPR001711">
    <property type="entry name" value="PLipase_C_Pinositol-sp_Y"/>
</dbReference>
<evidence type="ECO:0000256" key="25">
    <source>
        <dbReference type="RuleBase" id="RU361133"/>
    </source>
</evidence>
<dbReference type="CDD" id="cd13363">
    <property type="entry name" value="PH_PLC_delta"/>
    <property type="match status" value="1"/>
</dbReference>
<evidence type="ECO:0000256" key="19">
    <source>
        <dbReference type="ARBA" id="ARBA00023098"/>
    </source>
</evidence>
<evidence type="ECO:0000256" key="1">
    <source>
        <dbReference type="ARBA" id="ARBA00001913"/>
    </source>
</evidence>
<dbReference type="GO" id="GO:0016042">
    <property type="term" value="P:lipid catabolic process"/>
    <property type="evidence" value="ECO:0007669"/>
    <property type="project" value="UniProtKB-KW"/>
</dbReference>
<evidence type="ECO:0000256" key="4">
    <source>
        <dbReference type="ARBA" id="ARBA00004201"/>
    </source>
</evidence>
<dbReference type="SUPFAM" id="SSF55486">
    <property type="entry name" value="Metalloproteases ('zincins'), catalytic domain"/>
    <property type="match status" value="1"/>
</dbReference>
<dbReference type="InterPro" id="IPR002048">
    <property type="entry name" value="EF_hand_dom"/>
</dbReference>
<dbReference type="Gene3D" id="1.25.10.10">
    <property type="entry name" value="Leucine-rich Repeat Variant"/>
    <property type="match status" value="1"/>
</dbReference>
<dbReference type="Gene3D" id="2.30.29.30">
    <property type="entry name" value="Pleckstrin-homology domain (PH domain)/Phosphotyrosine-binding domain (PTB)"/>
    <property type="match status" value="1"/>
</dbReference>
<evidence type="ECO:0000256" key="2">
    <source>
        <dbReference type="ARBA" id="ARBA00001947"/>
    </source>
</evidence>
<name>A0A662YVB8_ACIRT</name>
<dbReference type="Gene3D" id="3.40.390.30">
    <property type="entry name" value="Metalloproteases ('zincins'), catalytic domain"/>
    <property type="match status" value="1"/>
</dbReference>
<evidence type="ECO:0000313" key="30">
    <source>
        <dbReference type="EMBL" id="RXM99478.1"/>
    </source>
</evidence>
<evidence type="ECO:0000256" key="17">
    <source>
        <dbReference type="ARBA" id="ARBA00022837"/>
    </source>
</evidence>
<dbReference type="InterPro" id="IPR016024">
    <property type="entry name" value="ARM-type_fold"/>
</dbReference>
<dbReference type="GO" id="GO:0005634">
    <property type="term" value="C:nucleus"/>
    <property type="evidence" value="ECO:0007669"/>
    <property type="project" value="UniProtKB-SubCell"/>
</dbReference>
<dbReference type="EC" id="3.1.4.11" evidence="25"/>
<dbReference type="InterPro" id="IPR011992">
    <property type="entry name" value="EF-hand-dom_pair"/>
</dbReference>
<dbReference type="InterPro" id="IPR011993">
    <property type="entry name" value="PH-like_dom_sf"/>
</dbReference>
<evidence type="ECO:0000256" key="18">
    <source>
        <dbReference type="ARBA" id="ARBA00022963"/>
    </source>
</evidence>
<gene>
    <name evidence="30" type="ORF">EOD39_11452</name>
</gene>
<dbReference type="SMART" id="SM00233">
    <property type="entry name" value="PH"/>
    <property type="match status" value="1"/>
</dbReference>
<keyword evidence="20" id="KW-0472">Membrane</keyword>
<dbReference type="InterPro" id="IPR011989">
    <property type="entry name" value="ARM-like"/>
</dbReference>
<evidence type="ECO:0000256" key="24">
    <source>
        <dbReference type="ARBA" id="ARBA00023726"/>
    </source>
</evidence>
<keyword evidence="16" id="KW-0862">Zinc</keyword>
<dbReference type="GO" id="GO:0004222">
    <property type="term" value="F:metalloendopeptidase activity"/>
    <property type="evidence" value="ECO:0007669"/>
    <property type="project" value="InterPro"/>
</dbReference>
<keyword evidence="15" id="KW-0256">Endoplasmic reticulum</keyword>
<comment type="cofactor">
    <cofactor evidence="1">
        <name>Ca(2+)</name>
        <dbReference type="ChEBI" id="CHEBI:29108"/>
    </cofactor>
</comment>
<reference evidence="30 31" key="1">
    <citation type="submission" date="2019-01" db="EMBL/GenBank/DDBJ databases">
        <title>Draft Genome and Complete Hox-Cluster Characterization of the Sterlet Sturgeon (Acipenser ruthenus).</title>
        <authorList>
            <person name="Wei Q."/>
        </authorList>
    </citation>
    <scope>NUCLEOTIDE SEQUENCE [LARGE SCALE GENOMIC DNA]</scope>
    <source>
        <strain evidence="30">WHYD16114868_AA</strain>
        <tissue evidence="30">Blood</tissue>
    </source>
</reference>
<dbReference type="InterPro" id="IPR001192">
    <property type="entry name" value="PI-PLC_fam"/>
</dbReference>